<dbReference type="SMART" id="SM00563">
    <property type="entry name" value="PlsC"/>
    <property type="match status" value="1"/>
</dbReference>
<dbReference type="AlphaFoldDB" id="A0A239D828"/>
<keyword evidence="5" id="KW-1185">Reference proteome</keyword>
<organism evidence="4 5">
    <name type="scientific">Actinomadura mexicana</name>
    <dbReference type="NCBI Taxonomy" id="134959"/>
    <lineage>
        <taxon>Bacteria</taxon>
        <taxon>Bacillati</taxon>
        <taxon>Actinomycetota</taxon>
        <taxon>Actinomycetes</taxon>
        <taxon>Streptosporangiales</taxon>
        <taxon>Thermomonosporaceae</taxon>
        <taxon>Actinomadura</taxon>
    </lineage>
</organism>
<name>A0A239D828_9ACTN</name>
<dbReference type="GO" id="GO:0003841">
    <property type="term" value="F:1-acylglycerol-3-phosphate O-acyltransferase activity"/>
    <property type="evidence" value="ECO:0007669"/>
    <property type="project" value="TreeGrafter"/>
</dbReference>
<protein>
    <submittedName>
        <fullName evidence="4">1-acyl-sn-glycerol-3-phosphate acyltransferase</fullName>
    </submittedName>
</protein>
<dbReference type="InterPro" id="IPR002123">
    <property type="entry name" value="Plipid/glycerol_acylTrfase"/>
</dbReference>
<dbReference type="PANTHER" id="PTHR10434:SF11">
    <property type="entry name" value="1-ACYL-SN-GLYCEROL-3-PHOSPHATE ACYLTRANSFERASE"/>
    <property type="match status" value="1"/>
</dbReference>
<dbReference type="Pfam" id="PF01553">
    <property type="entry name" value="Acyltransferase"/>
    <property type="match status" value="1"/>
</dbReference>
<evidence type="ECO:0000259" key="3">
    <source>
        <dbReference type="SMART" id="SM00563"/>
    </source>
</evidence>
<dbReference type="GO" id="GO:0005886">
    <property type="term" value="C:plasma membrane"/>
    <property type="evidence" value="ECO:0007669"/>
    <property type="project" value="TreeGrafter"/>
</dbReference>
<dbReference type="GO" id="GO:0006654">
    <property type="term" value="P:phosphatidic acid biosynthetic process"/>
    <property type="evidence" value="ECO:0007669"/>
    <property type="project" value="TreeGrafter"/>
</dbReference>
<gene>
    <name evidence="4" type="ORF">SAMN06265355_11426</name>
</gene>
<dbReference type="PANTHER" id="PTHR10434">
    <property type="entry name" value="1-ACYL-SN-GLYCEROL-3-PHOSPHATE ACYLTRANSFERASE"/>
    <property type="match status" value="1"/>
</dbReference>
<dbReference type="CDD" id="cd07989">
    <property type="entry name" value="LPLAT_AGPAT-like"/>
    <property type="match status" value="1"/>
</dbReference>
<dbReference type="Proteomes" id="UP000198420">
    <property type="component" value="Unassembled WGS sequence"/>
</dbReference>
<dbReference type="EMBL" id="FZNP01000014">
    <property type="protein sequence ID" value="SNS28168.1"/>
    <property type="molecule type" value="Genomic_DNA"/>
</dbReference>
<proteinExistence type="predicted"/>
<evidence type="ECO:0000313" key="5">
    <source>
        <dbReference type="Proteomes" id="UP000198420"/>
    </source>
</evidence>
<evidence type="ECO:0000256" key="1">
    <source>
        <dbReference type="ARBA" id="ARBA00022679"/>
    </source>
</evidence>
<dbReference type="SUPFAM" id="SSF69593">
    <property type="entry name" value="Glycerol-3-phosphate (1)-acyltransferase"/>
    <property type="match status" value="1"/>
</dbReference>
<reference evidence="5" key="1">
    <citation type="submission" date="2017-06" db="EMBL/GenBank/DDBJ databases">
        <authorList>
            <person name="Varghese N."/>
            <person name="Submissions S."/>
        </authorList>
    </citation>
    <scope>NUCLEOTIDE SEQUENCE [LARGE SCALE GENOMIC DNA]</scope>
    <source>
        <strain evidence="5">DSM 44485</strain>
    </source>
</reference>
<keyword evidence="2 4" id="KW-0012">Acyltransferase</keyword>
<feature type="domain" description="Phospholipid/glycerol acyltransferase" evidence="3">
    <location>
        <begin position="79"/>
        <end position="198"/>
    </location>
</feature>
<sequence length="268" mass="28909">MADRPERPEASADPYKVRGAELVSGTNGGRAARTIACSDMDPERLIYPLMKHVVMGPAMRLAFLPSVHGLRHVPRIGPVILAANHLAFLDSFLLPLMVPRRVHFLGKHEYFTGAGLRGRVTATFFRSVGAIAVDRSGGRAALDALDTSAAVLEGGGVFAIHPEGTRSPDGRLYRGRTGVARLAMQTGAPVVPVAIEGTDRVQPRGQAVPRPGRVGLRIGAPMDFRDRDKGVPRGRAARQVTDEIMEAIQRLSGQEYVDDYAPRPAEPQ</sequence>
<evidence type="ECO:0000313" key="4">
    <source>
        <dbReference type="EMBL" id="SNS28168.1"/>
    </source>
</evidence>
<evidence type="ECO:0000256" key="2">
    <source>
        <dbReference type="ARBA" id="ARBA00023315"/>
    </source>
</evidence>
<keyword evidence="1 4" id="KW-0808">Transferase</keyword>
<accession>A0A239D828</accession>